<sequence>MMGLNKLGTAITVVMAVTLTALAVEILYFLWRRRHSYHPRSRVEPQEHSLPTSSPPSSSSNAERERELELELDQQVMKYQWHYGCSRMLFTIKEEEEREGFDSESGGECSAIKTVSLSEVVVVVDNDVDIDAVGGDFLVHETTPFSTPCASPPYFTPYSSPFHDYDKPNYNNNNG</sequence>
<feature type="compositionally biased region" description="Low complexity" evidence="1">
    <location>
        <begin position="48"/>
        <end position="61"/>
    </location>
</feature>
<dbReference type="PANTHER" id="PTHR34054:SF4">
    <property type="entry name" value="PROTEIN, PUTATIVE-RELATED"/>
    <property type="match status" value="1"/>
</dbReference>
<dbReference type="EMBL" id="JASCZI010000012">
    <property type="protein sequence ID" value="MED6106586.1"/>
    <property type="molecule type" value="Genomic_DNA"/>
</dbReference>
<keyword evidence="2" id="KW-1133">Transmembrane helix</keyword>
<keyword evidence="2" id="KW-0812">Transmembrane</keyword>
<feature type="transmembrane region" description="Helical" evidence="2">
    <location>
        <begin position="6"/>
        <end position="31"/>
    </location>
</feature>
<proteinExistence type="predicted"/>
<evidence type="ECO:0000313" key="4">
    <source>
        <dbReference type="Proteomes" id="UP001341840"/>
    </source>
</evidence>
<gene>
    <name evidence="3" type="ORF">PIB30_005870</name>
</gene>
<evidence type="ECO:0000256" key="1">
    <source>
        <dbReference type="SAM" id="MobiDB-lite"/>
    </source>
</evidence>
<organism evidence="3 4">
    <name type="scientific">Stylosanthes scabra</name>
    <dbReference type="NCBI Taxonomy" id="79078"/>
    <lineage>
        <taxon>Eukaryota</taxon>
        <taxon>Viridiplantae</taxon>
        <taxon>Streptophyta</taxon>
        <taxon>Embryophyta</taxon>
        <taxon>Tracheophyta</taxon>
        <taxon>Spermatophyta</taxon>
        <taxon>Magnoliopsida</taxon>
        <taxon>eudicotyledons</taxon>
        <taxon>Gunneridae</taxon>
        <taxon>Pentapetalae</taxon>
        <taxon>rosids</taxon>
        <taxon>fabids</taxon>
        <taxon>Fabales</taxon>
        <taxon>Fabaceae</taxon>
        <taxon>Papilionoideae</taxon>
        <taxon>50 kb inversion clade</taxon>
        <taxon>dalbergioids sensu lato</taxon>
        <taxon>Dalbergieae</taxon>
        <taxon>Pterocarpus clade</taxon>
        <taxon>Stylosanthes</taxon>
    </lineage>
</organism>
<comment type="caution">
    <text evidence="3">The sequence shown here is derived from an EMBL/GenBank/DDBJ whole genome shotgun (WGS) entry which is preliminary data.</text>
</comment>
<protein>
    <submittedName>
        <fullName evidence="3">Uncharacterized protein</fullName>
    </submittedName>
</protein>
<dbReference type="Proteomes" id="UP001341840">
    <property type="component" value="Unassembled WGS sequence"/>
</dbReference>
<reference evidence="3 4" key="1">
    <citation type="journal article" date="2023" name="Plants (Basel)">
        <title>Bridging the Gap: Combining Genomics and Transcriptomics Approaches to Understand Stylosanthes scabra, an Orphan Legume from the Brazilian Caatinga.</title>
        <authorList>
            <person name="Ferreira-Neto J.R.C."/>
            <person name="da Silva M.D."/>
            <person name="Binneck E."/>
            <person name="de Melo N.F."/>
            <person name="da Silva R.H."/>
            <person name="de Melo A.L.T.M."/>
            <person name="Pandolfi V."/>
            <person name="Bustamante F.O."/>
            <person name="Brasileiro-Vidal A.C."/>
            <person name="Benko-Iseppon A.M."/>
        </authorList>
    </citation>
    <scope>NUCLEOTIDE SEQUENCE [LARGE SCALE GENOMIC DNA]</scope>
    <source>
        <tissue evidence="3">Leaves</tissue>
    </source>
</reference>
<keyword evidence="4" id="KW-1185">Reference proteome</keyword>
<evidence type="ECO:0000313" key="3">
    <source>
        <dbReference type="EMBL" id="MED6106586.1"/>
    </source>
</evidence>
<accession>A0ABU6Q528</accession>
<dbReference type="InterPro" id="IPR045884">
    <property type="entry name" value="At5g59350-like"/>
</dbReference>
<keyword evidence="2" id="KW-0472">Membrane</keyword>
<feature type="region of interest" description="Disordered" evidence="1">
    <location>
        <begin position="41"/>
        <end position="67"/>
    </location>
</feature>
<dbReference type="PANTHER" id="PTHR34054">
    <property type="entry name" value="EXPRESSED PROTEIN"/>
    <property type="match status" value="1"/>
</dbReference>
<name>A0ABU6Q528_9FABA</name>
<evidence type="ECO:0000256" key="2">
    <source>
        <dbReference type="SAM" id="Phobius"/>
    </source>
</evidence>